<keyword evidence="6" id="KW-1185">Reference proteome</keyword>
<dbReference type="GO" id="GO:0043565">
    <property type="term" value="F:sequence-specific DNA binding"/>
    <property type="evidence" value="ECO:0007669"/>
    <property type="project" value="InterPro"/>
</dbReference>
<dbReference type="SMART" id="SM00342">
    <property type="entry name" value="HTH_ARAC"/>
    <property type="match status" value="1"/>
</dbReference>
<dbReference type="GO" id="GO:0003700">
    <property type="term" value="F:DNA-binding transcription factor activity"/>
    <property type="evidence" value="ECO:0007669"/>
    <property type="project" value="InterPro"/>
</dbReference>
<dbReference type="Gene3D" id="1.10.10.60">
    <property type="entry name" value="Homeodomain-like"/>
    <property type="match status" value="1"/>
</dbReference>
<keyword evidence="3" id="KW-0804">Transcription</keyword>
<evidence type="ECO:0000256" key="1">
    <source>
        <dbReference type="ARBA" id="ARBA00023015"/>
    </source>
</evidence>
<dbReference type="InterPro" id="IPR029062">
    <property type="entry name" value="Class_I_gatase-like"/>
</dbReference>
<dbReference type="PANTHER" id="PTHR43280:SF2">
    <property type="entry name" value="HTH-TYPE TRANSCRIPTIONAL REGULATOR EXSA"/>
    <property type="match status" value="1"/>
</dbReference>
<keyword evidence="1" id="KW-0805">Transcription regulation</keyword>
<evidence type="ECO:0000313" key="6">
    <source>
        <dbReference type="Proteomes" id="UP000198862"/>
    </source>
</evidence>
<organism evidence="5 6">
    <name type="scientific">Pseudoalteromonas denitrificans DSM 6059</name>
    <dbReference type="NCBI Taxonomy" id="1123010"/>
    <lineage>
        <taxon>Bacteria</taxon>
        <taxon>Pseudomonadati</taxon>
        <taxon>Pseudomonadota</taxon>
        <taxon>Gammaproteobacteria</taxon>
        <taxon>Alteromonadales</taxon>
        <taxon>Pseudoalteromonadaceae</taxon>
        <taxon>Pseudoalteromonas</taxon>
    </lineage>
</organism>
<reference evidence="5 6" key="1">
    <citation type="submission" date="2016-10" db="EMBL/GenBank/DDBJ databases">
        <authorList>
            <person name="de Groot N.N."/>
        </authorList>
    </citation>
    <scope>NUCLEOTIDE SEQUENCE [LARGE SCALE GENOMIC DNA]</scope>
    <source>
        <strain evidence="5 6">DSM 6059</strain>
    </source>
</reference>
<evidence type="ECO:0000313" key="5">
    <source>
        <dbReference type="EMBL" id="SFC06880.1"/>
    </source>
</evidence>
<dbReference type="InterPro" id="IPR009057">
    <property type="entry name" value="Homeodomain-like_sf"/>
</dbReference>
<dbReference type="SUPFAM" id="SSF52317">
    <property type="entry name" value="Class I glutamine amidotransferase-like"/>
    <property type="match status" value="1"/>
</dbReference>
<dbReference type="InterPro" id="IPR018060">
    <property type="entry name" value="HTH_AraC"/>
</dbReference>
<dbReference type="OrthoDB" id="5582699at2"/>
<dbReference type="SUPFAM" id="SSF46689">
    <property type="entry name" value="Homeodomain-like"/>
    <property type="match status" value="1"/>
</dbReference>
<evidence type="ECO:0000259" key="4">
    <source>
        <dbReference type="PROSITE" id="PS01124"/>
    </source>
</evidence>
<accession>A0A1I1GCM8</accession>
<dbReference type="PROSITE" id="PS00041">
    <property type="entry name" value="HTH_ARAC_FAMILY_1"/>
    <property type="match status" value="1"/>
</dbReference>
<dbReference type="InterPro" id="IPR018062">
    <property type="entry name" value="HTH_AraC-typ_CS"/>
</dbReference>
<dbReference type="AlphaFoldDB" id="A0A1I1GCM8"/>
<evidence type="ECO:0000256" key="2">
    <source>
        <dbReference type="ARBA" id="ARBA00023125"/>
    </source>
</evidence>
<dbReference type="Pfam" id="PF12833">
    <property type="entry name" value="HTH_18"/>
    <property type="match status" value="1"/>
</dbReference>
<protein>
    <submittedName>
        <fullName evidence="5">Helix-turn-helix domain-containing protein</fullName>
    </submittedName>
</protein>
<sequence>MAASGKLNKHQATSTWWLADYLQKKFTEIEWLFSQSYISDTNIDTASGVNGYLQIAQSLIKKMHSESVLREIQDLMVLAKPEPQVQPFKIINIMKIDNDLIRKIYLWVENTAARDIGIELLAQYLNMTSRTLSRKVKILTDLSCSQFLRIVKMHQASEYLIHSTQGVSAISNMLGFSDDVSFRRSFKNITQYTPSKYRQLFKR</sequence>
<keyword evidence="2" id="KW-0238">DNA-binding</keyword>
<dbReference type="EMBL" id="FOLO01000004">
    <property type="protein sequence ID" value="SFC06880.1"/>
    <property type="molecule type" value="Genomic_DNA"/>
</dbReference>
<proteinExistence type="predicted"/>
<dbReference type="Gene3D" id="3.40.50.880">
    <property type="match status" value="1"/>
</dbReference>
<evidence type="ECO:0000256" key="3">
    <source>
        <dbReference type="ARBA" id="ARBA00023163"/>
    </source>
</evidence>
<dbReference type="RefSeq" id="WP_091980238.1">
    <property type="nucleotide sequence ID" value="NZ_FOLO01000004.1"/>
</dbReference>
<dbReference type="PROSITE" id="PS01124">
    <property type="entry name" value="HTH_ARAC_FAMILY_2"/>
    <property type="match status" value="1"/>
</dbReference>
<feature type="domain" description="HTH araC/xylS-type" evidence="4">
    <location>
        <begin position="102"/>
        <end position="200"/>
    </location>
</feature>
<dbReference type="PANTHER" id="PTHR43280">
    <property type="entry name" value="ARAC-FAMILY TRANSCRIPTIONAL REGULATOR"/>
    <property type="match status" value="1"/>
</dbReference>
<dbReference type="Proteomes" id="UP000198862">
    <property type="component" value="Unassembled WGS sequence"/>
</dbReference>
<gene>
    <name evidence="5" type="ORF">SAMN02745724_00824</name>
</gene>
<name>A0A1I1GCM8_9GAMM</name>
<dbReference type="STRING" id="1123010.SAMN02745724_00824"/>